<protein>
    <recommendedName>
        <fullName evidence="4">Secreted protein</fullName>
    </recommendedName>
</protein>
<dbReference type="Proteomes" id="UP001073227">
    <property type="component" value="Unassembled WGS sequence"/>
</dbReference>
<dbReference type="EMBL" id="JAOVZR010000001">
    <property type="protein sequence ID" value="MCY0149475.1"/>
    <property type="molecule type" value="Genomic_DNA"/>
</dbReference>
<dbReference type="RefSeq" id="WP_267654948.1">
    <property type="nucleotide sequence ID" value="NZ_JAOVZR010000001.1"/>
</dbReference>
<evidence type="ECO:0000256" key="1">
    <source>
        <dbReference type="SAM" id="SignalP"/>
    </source>
</evidence>
<accession>A0ABT3ZCD9</accession>
<evidence type="ECO:0000313" key="3">
    <source>
        <dbReference type="Proteomes" id="UP001073227"/>
    </source>
</evidence>
<keyword evidence="3" id="KW-1185">Reference proteome</keyword>
<evidence type="ECO:0008006" key="4">
    <source>
        <dbReference type="Google" id="ProtNLM"/>
    </source>
</evidence>
<organism evidence="2 3">
    <name type="scientific">Hoeflea algicola</name>
    <dbReference type="NCBI Taxonomy" id="2983763"/>
    <lineage>
        <taxon>Bacteria</taxon>
        <taxon>Pseudomonadati</taxon>
        <taxon>Pseudomonadota</taxon>
        <taxon>Alphaproteobacteria</taxon>
        <taxon>Hyphomicrobiales</taxon>
        <taxon>Rhizobiaceae</taxon>
        <taxon>Hoeflea</taxon>
    </lineage>
</organism>
<reference evidence="2" key="1">
    <citation type="submission" date="2022-10" db="EMBL/GenBank/DDBJ databases">
        <title>Hoeflea sp. G2-23, isolated from marine algae.</title>
        <authorList>
            <person name="Kristyanto S."/>
            <person name="Kim J.M."/>
            <person name="Jeon C.O."/>
        </authorList>
    </citation>
    <scope>NUCLEOTIDE SEQUENCE</scope>
    <source>
        <strain evidence="2">G2-23</strain>
    </source>
</reference>
<proteinExistence type="predicted"/>
<sequence>MKHTCLAAAVALLATSAAIAPARALQPGWDAESCGWYIILGCTQSRMSAKGQLADLGGPMVGGGAGTRVLNTSDLDGFRDGFYCVADGPYVSQDDAGSVAWIEAVPDAYIKRGC</sequence>
<feature type="chain" id="PRO_5046311479" description="Secreted protein" evidence="1">
    <location>
        <begin position="21"/>
        <end position="114"/>
    </location>
</feature>
<name>A0ABT3ZCD9_9HYPH</name>
<keyword evidence="1" id="KW-0732">Signal</keyword>
<comment type="caution">
    <text evidence="2">The sequence shown here is derived from an EMBL/GenBank/DDBJ whole genome shotgun (WGS) entry which is preliminary data.</text>
</comment>
<feature type="signal peptide" evidence="1">
    <location>
        <begin position="1"/>
        <end position="20"/>
    </location>
</feature>
<evidence type="ECO:0000313" key="2">
    <source>
        <dbReference type="EMBL" id="MCY0149475.1"/>
    </source>
</evidence>
<gene>
    <name evidence="2" type="ORF">OEG84_17615</name>
</gene>